<dbReference type="Pfam" id="PF01568">
    <property type="entry name" value="Molydop_binding"/>
    <property type="match status" value="1"/>
</dbReference>
<sequence length="819" mass="89137">MTEVDRIADVWGTRTPYARGQEWPVRVDTHLAEGVAPADVDRWVQSASILHSNGDALDIAVRGDRMVGVRGRAADRVNHGRLGPKDLFGWQANASPDRLTRPLVRKRGKLVEASWEEAMGRVVDRTKELLEEQGPSALGFYTTGQLFLEEYYTLGVVAHGGLGTNHVDGNTRLCTATAAAALKESFACDGQPGSYTDVDHADVIALFGHNMAETQTVLWARVLDRLAGPNPPAVVCVDPRPTPVARAATVHLAPRPGTNVALMNGLLHEIVANDWVDHDYVDAHAVGYDELVKRVADYPPEKVATICDVPAADLREAARLIGTTERLMSTVLQGFYQSHQATAAAVQVNNIHILRGMLGRPGCGLLQMNGQPTAENTREAGADGDLPGFRNWSNDAHVADLARVWNVDPMDIPHYSPPTHVMQMMRYVEEGSIRLMWVQATNPAVSLPELHRIRSILSQKRLFLVVQDIFLSETAQLADVVLPAATWGEKTGTFTNTDRTVHLSEKAVEPPGEARPDLDIFLDFARRMELTDKDGAPLVKWSTPEEAFEAWKECSRGRPCDYTGISYGRLRGGSGIQWPCTDDAPDGTERLYGDGRFFADPQYCESYGRDLVTGAPVEPTEYKALNPEGRAIIKAAAYVPPHELPSPDYPLQLITGRTVYHFHTRTKTGRAPQLQAAAPEVWVEVSAGDAELLGLHEGDLTEITTPRGSVRARARVTGIRDGVAFLPFHYGYWDRGSHEPDGPGRAANELTITEWDPASKQPIFKTAACRVSLVEAGDGTPSSAPTTTASAPLADDVPPTRGDAGSGVEEEPATTGGTR</sequence>
<dbReference type="RefSeq" id="WP_152193504.1">
    <property type="nucleotide sequence ID" value="NZ_VUKD01000001.1"/>
</dbReference>
<feature type="domain" description="4Fe-4S Mo/W bis-MGD-type" evidence="6">
    <location>
        <begin position="41"/>
        <end position="97"/>
    </location>
</feature>
<gene>
    <name evidence="7" type="ORF">GB881_13100</name>
</gene>
<organism evidence="7 8">
    <name type="scientific">Georgenia subflava</name>
    <dbReference type="NCBI Taxonomy" id="1622177"/>
    <lineage>
        <taxon>Bacteria</taxon>
        <taxon>Bacillati</taxon>
        <taxon>Actinomycetota</taxon>
        <taxon>Actinomycetes</taxon>
        <taxon>Micrococcales</taxon>
        <taxon>Bogoriellaceae</taxon>
        <taxon>Georgenia</taxon>
    </lineage>
</organism>
<dbReference type="InterPro" id="IPR006656">
    <property type="entry name" value="Mopterin_OxRdtase"/>
</dbReference>
<evidence type="ECO:0000256" key="3">
    <source>
        <dbReference type="ARBA" id="ARBA00023004"/>
    </source>
</evidence>
<proteinExistence type="predicted"/>
<dbReference type="InterPro" id="IPR009010">
    <property type="entry name" value="Asp_de-COase-like_dom_sf"/>
</dbReference>
<dbReference type="Gene3D" id="2.40.40.20">
    <property type="match status" value="1"/>
</dbReference>
<dbReference type="OrthoDB" id="7376058at2"/>
<dbReference type="Proteomes" id="UP000437709">
    <property type="component" value="Unassembled WGS sequence"/>
</dbReference>
<evidence type="ECO:0000313" key="7">
    <source>
        <dbReference type="EMBL" id="MPV37970.1"/>
    </source>
</evidence>
<accession>A0A6N7EIR5</accession>
<evidence type="ECO:0000313" key="8">
    <source>
        <dbReference type="Proteomes" id="UP000437709"/>
    </source>
</evidence>
<keyword evidence="4" id="KW-0411">Iron-sulfur</keyword>
<dbReference type="InterPro" id="IPR006963">
    <property type="entry name" value="Mopterin_OxRdtase_4Fe-4S_dom"/>
</dbReference>
<keyword evidence="1" id="KW-0004">4Fe-4S</keyword>
<feature type="compositionally biased region" description="Low complexity" evidence="5">
    <location>
        <begin position="780"/>
        <end position="792"/>
    </location>
</feature>
<evidence type="ECO:0000256" key="4">
    <source>
        <dbReference type="ARBA" id="ARBA00023014"/>
    </source>
</evidence>
<reference evidence="7 8" key="1">
    <citation type="submission" date="2019-10" db="EMBL/GenBank/DDBJ databases">
        <title>Georgenia wutianyii sp. nov. and Georgenia yuyongxinii sp. nov. isolated from plateau pika (Ochotona curzoniae) in the Qinghai-Tibet plateau of China.</title>
        <authorList>
            <person name="Tian Z."/>
        </authorList>
    </citation>
    <scope>NUCLEOTIDE SEQUENCE [LARGE SCALE GENOMIC DNA]</scope>
    <source>
        <strain evidence="7 8">JCM 19765</strain>
    </source>
</reference>
<dbReference type="Pfam" id="PF00384">
    <property type="entry name" value="Molybdopterin"/>
    <property type="match status" value="1"/>
</dbReference>
<comment type="caution">
    <text evidence="7">The sequence shown here is derived from an EMBL/GenBank/DDBJ whole genome shotgun (WGS) entry which is preliminary data.</text>
</comment>
<dbReference type="PANTHER" id="PTHR43105">
    <property type="entry name" value="RESPIRATORY NITRATE REDUCTASE"/>
    <property type="match status" value="1"/>
</dbReference>
<dbReference type="SUPFAM" id="SSF53706">
    <property type="entry name" value="Formate dehydrogenase/DMSO reductase, domains 1-3"/>
    <property type="match status" value="1"/>
</dbReference>
<keyword evidence="2" id="KW-0479">Metal-binding</keyword>
<keyword evidence="3" id="KW-0408">Iron</keyword>
<dbReference type="SUPFAM" id="SSF50692">
    <property type="entry name" value="ADC-like"/>
    <property type="match status" value="1"/>
</dbReference>
<dbReference type="CDD" id="cd00508">
    <property type="entry name" value="MopB_CT_Fdh-Nap-like"/>
    <property type="match status" value="1"/>
</dbReference>
<name>A0A6N7EIR5_9MICO</name>
<dbReference type="PANTHER" id="PTHR43105:SF10">
    <property type="entry name" value="NADH-QUINONE OXIDOREDUCTASE SUBUNIT G"/>
    <property type="match status" value="1"/>
</dbReference>
<dbReference type="PROSITE" id="PS00490">
    <property type="entry name" value="MOLYBDOPTERIN_PROK_2"/>
    <property type="match status" value="1"/>
</dbReference>
<dbReference type="EMBL" id="WHPC01000057">
    <property type="protein sequence ID" value="MPV37970.1"/>
    <property type="molecule type" value="Genomic_DNA"/>
</dbReference>
<dbReference type="PROSITE" id="PS51669">
    <property type="entry name" value="4FE4S_MOW_BIS_MGD"/>
    <property type="match status" value="1"/>
</dbReference>
<dbReference type="GO" id="GO:0016491">
    <property type="term" value="F:oxidoreductase activity"/>
    <property type="evidence" value="ECO:0007669"/>
    <property type="project" value="InterPro"/>
</dbReference>
<dbReference type="Gene3D" id="3.40.228.10">
    <property type="entry name" value="Dimethylsulfoxide Reductase, domain 2"/>
    <property type="match status" value="1"/>
</dbReference>
<dbReference type="InterPro" id="IPR006657">
    <property type="entry name" value="MoPterin_dinucl-bd_dom"/>
</dbReference>
<dbReference type="GO" id="GO:0051539">
    <property type="term" value="F:4 iron, 4 sulfur cluster binding"/>
    <property type="evidence" value="ECO:0007669"/>
    <property type="project" value="UniProtKB-KW"/>
</dbReference>
<dbReference type="InterPro" id="IPR006655">
    <property type="entry name" value="Mopterin_OxRdtase_prok_CS"/>
</dbReference>
<evidence type="ECO:0000256" key="1">
    <source>
        <dbReference type="ARBA" id="ARBA00022485"/>
    </source>
</evidence>
<dbReference type="InterPro" id="IPR050123">
    <property type="entry name" value="Prok_molybdopt-oxidoreductase"/>
</dbReference>
<protein>
    <submittedName>
        <fullName evidence="7">Molybdopterin-dependent oxidoreductase</fullName>
    </submittedName>
</protein>
<evidence type="ECO:0000259" key="6">
    <source>
        <dbReference type="PROSITE" id="PS51669"/>
    </source>
</evidence>
<dbReference type="GO" id="GO:0046872">
    <property type="term" value="F:metal ion binding"/>
    <property type="evidence" value="ECO:0007669"/>
    <property type="project" value="UniProtKB-KW"/>
</dbReference>
<dbReference type="CDD" id="cd02754">
    <property type="entry name" value="MopB_Nitrate-R-NapA-like"/>
    <property type="match status" value="1"/>
</dbReference>
<feature type="region of interest" description="Disordered" evidence="5">
    <location>
        <begin position="776"/>
        <end position="819"/>
    </location>
</feature>
<evidence type="ECO:0000256" key="2">
    <source>
        <dbReference type="ARBA" id="ARBA00022723"/>
    </source>
</evidence>
<keyword evidence="8" id="KW-1185">Reference proteome</keyword>
<dbReference type="AlphaFoldDB" id="A0A6N7EIR5"/>
<dbReference type="Gene3D" id="3.40.50.740">
    <property type="match status" value="1"/>
</dbReference>
<dbReference type="GO" id="GO:0043546">
    <property type="term" value="F:molybdopterin cofactor binding"/>
    <property type="evidence" value="ECO:0007669"/>
    <property type="project" value="InterPro"/>
</dbReference>
<evidence type="ECO:0000256" key="5">
    <source>
        <dbReference type="SAM" id="MobiDB-lite"/>
    </source>
</evidence>